<dbReference type="Gene3D" id="3.40.50.980">
    <property type="match status" value="2"/>
</dbReference>
<proteinExistence type="inferred from homology"/>
<dbReference type="GO" id="GO:0009403">
    <property type="term" value="P:toxin biosynthetic process"/>
    <property type="evidence" value="ECO:0007669"/>
    <property type="project" value="UniProtKB-ARBA"/>
</dbReference>
<dbReference type="GO" id="GO:0005737">
    <property type="term" value="C:cytoplasm"/>
    <property type="evidence" value="ECO:0007669"/>
    <property type="project" value="TreeGrafter"/>
</dbReference>
<dbReference type="PANTHER" id="PTHR45527">
    <property type="entry name" value="NONRIBOSOMAL PEPTIDE SYNTHETASE"/>
    <property type="match status" value="1"/>
</dbReference>
<accession>A0A6G4V1W9</accession>
<evidence type="ECO:0000259" key="9">
    <source>
        <dbReference type="PROSITE" id="PS50075"/>
    </source>
</evidence>
<dbReference type="Gene3D" id="2.30.38.10">
    <property type="entry name" value="Luciferase, Domain 3"/>
    <property type="match status" value="1"/>
</dbReference>
<dbReference type="InterPro" id="IPR057737">
    <property type="entry name" value="Condensation_MtbB-like"/>
</dbReference>
<dbReference type="InterPro" id="IPR001242">
    <property type="entry name" value="Condensation_dom"/>
</dbReference>
<dbReference type="Pfam" id="PF00550">
    <property type="entry name" value="PP-binding"/>
    <property type="match status" value="1"/>
</dbReference>
<dbReference type="CDD" id="cd19535">
    <property type="entry name" value="Cyc_NRPS"/>
    <property type="match status" value="1"/>
</dbReference>
<evidence type="ECO:0000256" key="1">
    <source>
        <dbReference type="ARBA" id="ARBA00001957"/>
    </source>
</evidence>
<evidence type="ECO:0000256" key="3">
    <source>
        <dbReference type="ARBA" id="ARBA00007380"/>
    </source>
</evidence>
<keyword evidence="7" id="KW-0436">Ligase</keyword>
<dbReference type="Gene3D" id="1.10.1200.10">
    <property type="entry name" value="ACP-like"/>
    <property type="match status" value="1"/>
</dbReference>
<reference evidence="10 11" key="1">
    <citation type="submission" date="2020-02" db="EMBL/GenBank/DDBJ databases">
        <title>Whole-genome analyses of novel actinobacteria.</title>
        <authorList>
            <person name="Sahin N."/>
            <person name="Gencbay T."/>
        </authorList>
    </citation>
    <scope>NUCLEOTIDE SEQUENCE [LARGE SCALE GENOMIC DNA]</scope>
    <source>
        <strain evidence="10 11">HC44</strain>
    </source>
</reference>
<dbReference type="Gene3D" id="1.10.10.1830">
    <property type="entry name" value="Non-ribosomal peptide synthase, adenylation domain"/>
    <property type="match status" value="1"/>
</dbReference>
<dbReference type="GO" id="GO:0008610">
    <property type="term" value="P:lipid biosynthetic process"/>
    <property type="evidence" value="ECO:0007669"/>
    <property type="project" value="UniProtKB-ARBA"/>
</dbReference>
<dbReference type="PROSITE" id="PS00012">
    <property type="entry name" value="PHOSPHOPANTETHEINE"/>
    <property type="match status" value="1"/>
</dbReference>
<evidence type="ECO:0000256" key="5">
    <source>
        <dbReference type="ARBA" id="ARBA00022450"/>
    </source>
</evidence>
<dbReference type="Pfam" id="PF18563">
    <property type="entry name" value="TubC_N"/>
    <property type="match status" value="1"/>
</dbReference>
<dbReference type="Pfam" id="PF00501">
    <property type="entry name" value="AMP-binding"/>
    <property type="match status" value="1"/>
</dbReference>
<evidence type="ECO:0000313" key="11">
    <source>
        <dbReference type="Proteomes" id="UP000472335"/>
    </source>
</evidence>
<dbReference type="Gene3D" id="3.30.300.30">
    <property type="match status" value="1"/>
</dbReference>
<sequence length="1803" mass="196702">MTASDVIAELGLAGIQLWEDDGKLRFRGPEGAMTPERRALIAGRRDEVLRVLREQDSQAVHSEPEARFEPFPLTDVQSAYLLGRRDAFEYGSVPCHAYGELFFDSLDRDRLQQAWSTVVDRHDMLRIVIDYDGFQRVLENPPAPVIDWTDARDLPPAAAEDRLAKTRERLSHESKEVTECPLYSIAVTELADRAVLHFSIDFLIADYVSIYRLLDEFGAFYENPGTELPAPAISFRDYLRAERTMRQGPAYERDRAYWLERLDQLPAAPELPVVAEPSRYGAARFTRREMYLDADAWAALKQRAGTHHLSASNVVMAAYAEVLALWSRRPRFTLDLTVLSRLPLHQDVTAIVGDFTSVELLAVDTTAAADFLGRAKALSEQLFEDLDHRLFSGVEVIRELSRRRGQQGALMPVVFTSAIGLSGVSAPSGPMRTRIENGISQTPQAWLDCQAMEDGKGLLINWDSRDDVIPPAVLDDMFAAFETLLHGLADDDAAWYGDAPVALPAAQLARRAEVNDTARPLSTALLPDALVEQALARPDAVAVVDGGGAAVTYRELLARAGAVAAALRAAGHGRGDRVGVVMDKSWHQVAAAVGILLADGAYVPVETSQPEARSRRILDVAGVRIVLTRSGDEATVPQECARIDVDTLADAEGTPHRPQGTPQDSAYVIFTSGSTGEPKGVEISHEAAVNTLDDVCRRFSVTADDAVLGLSSLAFDLSVFDIFGVLGRGGTLVLPDARRRTDPSHWAALVADHRVTVLNTVPAQMMLLEEYLRGAAVDCAGVRLAMMSGDWIPVSLPDAIRSRIPSIELASLGGATEAAIWSIAYPIGRVDATWPSIPYGTPLENQRFHVLDSTMRARPDLVVGDLYIAGAGLAKGYLGDPEKTARSFVELPSGERVYRTGDLGRYLPDGTIEFIGRDDRQVKIRGHRVELAEVESALAAEPDVNAVAVTTRGQRNERRLVAFVETAGSEAAPAPASDDADLVGDVVAAGDEVRKGVEVTKVVEFAEVLDDAALRGMIDVLRQSGLWPTSEARHTTADIMRIARVAPKHERLVRRWLAACTEHGYLREDGGGYTCPRLIAPADVAQAWAEVERLMPEAHDRPELVEYFRTAAAHLPQLLRDEQDPVQLLFPEGDLSIQEAAYMEGFLSRYLNRLATSTVLGVARRHRGSAPLRVLEVGAGVGGTSADTIPALDGENVRYSFTDVSQFFLNKAADAYSAYPWVDYAMFDFNEPFREQGVRPNSVDVILCGNVMHYAKDAREVLRRMREALVPGGWLVFIETTRDNYQILTSMEFLFDATAGDFQDVRHGKDQTFIARQQWQDLLTEAGAEVVYCLPDAADELADIGMHVFAARLKQDRVAIDTDDLARRLAARLPAEMIPSDFHVLDALPLTGNDKVDRASLATWAEQRDPASERASGGEQLETSELQRTIAAVYAEVLRKPDVNPDTNFYSLGGDSLLAAQVVTQLRESVPEAATALFDELLRELLNGASVRELATYLDDSPPTAKEETMDQAEYVVSGATEQIGNPVHVLFNDGFGEGAAQLGAELGERDPVIQVPMLAVGDTLRIDDLAHGVVQELRKLSPGPFHLVGARGGGLLALTTAQQLTELGVPVCGLTLVSSYPLQAAIHDEAFYEAMFLMGSGTDPSELGYPDAAALGRALQELVPSGEITTDALAGLADRTEPELRAVASVFAELAARPREVRVAAMAEKFDYPADAISDLLRGTCALFNANATHKPDIYTGEVRLLVHSEESPIWPTMASDSRAYWKDVCVGGLEVEEIPGSHFTCTDTLTRDLIDLPEEAS</sequence>
<dbReference type="SUPFAM" id="SSF47336">
    <property type="entry name" value="ACP-like"/>
    <property type="match status" value="1"/>
</dbReference>
<dbReference type="Pfam" id="PF00975">
    <property type="entry name" value="Thioesterase"/>
    <property type="match status" value="1"/>
</dbReference>
<dbReference type="GO" id="GO:0043041">
    <property type="term" value="P:amino acid activation for nonribosomal peptide biosynthetic process"/>
    <property type="evidence" value="ECO:0007669"/>
    <property type="project" value="TreeGrafter"/>
</dbReference>
<dbReference type="InterPro" id="IPR000873">
    <property type="entry name" value="AMP-dep_synth/lig_dom"/>
</dbReference>
<evidence type="ECO:0000256" key="6">
    <source>
        <dbReference type="ARBA" id="ARBA00022553"/>
    </source>
</evidence>
<dbReference type="SUPFAM" id="SSF52777">
    <property type="entry name" value="CoA-dependent acyltransferases"/>
    <property type="match status" value="2"/>
</dbReference>
<evidence type="ECO:0000256" key="8">
    <source>
        <dbReference type="ARBA" id="ARBA00033440"/>
    </source>
</evidence>
<keyword evidence="6" id="KW-0597">Phosphoprotein</keyword>
<dbReference type="Gene3D" id="3.30.559.30">
    <property type="entry name" value="Nonribosomal peptide synthetase, condensation domain"/>
    <property type="match status" value="1"/>
</dbReference>
<dbReference type="InterPro" id="IPR029063">
    <property type="entry name" value="SAM-dependent_MTases_sf"/>
</dbReference>
<dbReference type="PROSITE" id="PS00455">
    <property type="entry name" value="AMP_BINDING"/>
    <property type="match status" value="1"/>
</dbReference>
<dbReference type="EMBL" id="JAAKZY010000021">
    <property type="protein sequence ID" value="NGO07873.1"/>
    <property type="molecule type" value="Genomic_DNA"/>
</dbReference>
<evidence type="ECO:0000256" key="2">
    <source>
        <dbReference type="ARBA" id="ARBA00005102"/>
    </source>
</evidence>
<dbReference type="InterPro" id="IPR020845">
    <property type="entry name" value="AMP-binding_CS"/>
</dbReference>
<dbReference type="InterPro" id="IPR023213">
    <property type="entry name" value="CAT-like_dom_sf"/>
</dbReference>
<dbReference type="FunFam" id="3.40.50.12780:FF:000012">
    <property type="entry name" value="Non-ribosomal peptide synthetase"/>
    <property type="match status" value="1"/>
</dbReference>
<dbReference type="InterPro" id="IPR013217">
    <property type="entry name" value="Methyltransf_12"/>
</dbReference>
<dbReference type="InterPro" id="IPR041464">
    <property type="entry name" value="TubC_N"/>
</dbReference>
<dbReference type="Pfam" id="PF00668">
    <property type="entry name" value="Condensation"/>
    <property type="match status" value="1"/>
</dbReference>
<dbReference type="PANTHER" id="PTHR45527:SF10">
    <property type="entry name" value="PYOCHELIN SYNTHASE PCHF"/>
    <property type="match status" value="1"/>
</dbReference>
<gene>
    <name evidence="10" type="ORF">G5C60_09460</name>
</gene>
<comment type="cofactor">
    <cofactor evidence="1">
        <name>pantetheine 4'-phosphate</name>
        <dbReference type="ChEBI" id="CHEBI:47942"/>
    </cofactor>
</comment>
<dbReference type="InterPro" id="IPR044894">
    <property type="entry name" value="TubC_N_sf"/>
</dbReference>
<evidence type="ECO:0000313" key="10">
    <source>
        <dbReference type="EMBL" id="NGO07873.1"/>
    </source>
</evidence>
<dbReference type="InterPro" id="IPR009081">
    <property type="entry name" value="PP-bd_ACP"/>
</dbReference>
<keyword evidence="5" id="KW-0596">Phosphopantetheine</keyword>
<dbReference type="InterPro" id="IPR036736">
    <property type="entry name" value="ACP-like_sf"/>
</dbReference>
<evidence type="ECO:0000256" key="7">
    <source>
        <dbReference type="ARBA" id="ARBA00022598"/>
    </source>
</evidence>
<dbReference type="InterPro" id="IPR045851">
    <property type="entry name" value="AMP-bd_C_sf"/>
</dbReference>
<name>A0A6G4V1W9_9ACTN</name>
<dbReference type="InterPro" id="IPR001031">
    <property type="entry name" value="Thioesterase"/>
</dbReference>
<dbReference type="NCBIfam" id="TIGR01733">
    <property type="entry name" value="AA-adenyl-dom"/>
    <property type="match status" value="1"/>
</dbReference>
<dbReference type="Pfam" id="PF08242">
    <property type="entry name" value="Methyltransf_12"/>
    <property type="match status" value="1"/>
</dbReference>
<comment type="caution">
    <text evidence="10">The sequence shown here is derived from an EMBL/GenBank/DDBJ whole genome shotgun (WGS) entry which is preliminary data.</text>
</comment>
<dbReference type="FunFam" id="3.30.559.10:FF:000023">
    <property type="entry name" value="Non-ribosomal peptide synthetase"/>
    <property type="match status" value="1"/>
</dbReference>
<dbReference type="RefSeq" id="WP_165256726.1">
    <property type="nucleotide sequence ID" value="NZ_JAAKZY010000021.1"/>
</dbReference>
<dbReference type="Gene3D" id="3.30.559.10">
    <property type="entry name" value="Chloramphenicol acetyltransferase-like domain"/>
    <property type="match status" value="1"/>
</dbReference>
<dbReference type="Proteomes" id="UP000472335">
    <property type="component" value="Unassembled WGS sequence"/>
</dbReference>
<protein>
    <recommendedName>
        <fullName evidence="4">Phenyloxazoline synthase MbtB</fullName>
    </recommendedName>
    <alternativeName>
        <fullName evidence="8">Mycobactin synthetase protein B</fullName>
    </alternativeName>
</protein>
<dbReference type="SUPFAM" id="SSF53474">
    <property type="entry name" value="alpha/beta-Hydrolases"/>
    <property type="match status" value="1"/>
</dbReference>
<comment type="pathway">
    <text evidence="2">Siderophore biosynthesis; mycobactin biosynthesis.</text>
</comment>
<dbReference type="FunFam" id="3.30.559.30:FF:000006">
    <property type="entry name" value="Yersiniabactin polyketide/non-ribosomal peptide synthetase"/>
    <property type="match status" value="1"/>
</dbReference>
<dbReference type="InterPro" id="IPR010071">
    <property type="entry name" value="AA_adenyl_dom"/>
</dbReference>
<dbReference type="CDD" id="cd02440">
    <property type="entry name" value="AdoMet_MTases"/>
    <property type="match status" value="1"/>
</dbReference>
<comment type="similarity">
    <text evidence="3">Belongs to the ATP-dependent AMP-binding enzyme family. MbtB subfamily.</text>
</comment>
<dbReference type="PROSITE" id="PS50075">
    <property type="entry name" value="CARRIER"/>
    <property type="match status" value="1"/>
</dbReference>
<dbReference type="InterPro" id="IPR006162">
    <property type="entry name" value="Ppantetheine_attach_site"/>
</dbReference>
<dbReference type="SUPFAM" id="SSF53335">
    <property type="entry name" value="S-adenosyl-L-methionine-dependent methyltransferases"/>
    <property type="match status" value="1"/>
</dbReference>
<dbReference type="GO" id="GO:0016874">
    <property type="term" value="F:ligase activity"/>
    <property type="evidence" value="ECO:0007669"/>
    <property type="project" value="UniProtKB-KW"/>
</dbReference>
<dbReference type="SUPFAM" id="SSF56801">
    <property type="entry name" value="Acetyl-CoA synthetase-like"/>
    <property type="match status" value="1"/>
</dbReference>
<evidence type="ECO:0000256" key="4">
    <source>
        <dbReference type="ARBA" id="ARBA00016743"/>
    </source>
</evidence>
<dbReference type="InterPro" id="IPR029058">
    <property type="entry name" value="AB_hydrolase_fold"/>
</dbReference>
<dbReference type="Gene3D" id="3.40.50.1820">
    <property type="entry name" value="alpha/beta hydrolase"/>
    <property type="match status" value="1"/>
</dbReference>
<dbReference type="Gene3D" id="3.40.50.150">
    <property type="entry name" value="Vaccinia Virus protein VP39"/>
    <property type="match status" value="1"/>
</dbReference>
<dbReference type="GO" id="GO:0031177">
    <property type="term" value="F:phosphopantetheine binding"/>
    <property type="evidence" value="ECO:0007669"/>
    <property type="project" value="TreeGrafter"/>
</dbReference>
<feature type="domain" description="Carrier" evidence="9">
    <location>
        <begin position="1421"/>
        <end position="1502"/>
    </location>
</feature>
<organism evidence="10 11">
    <name type="scientific">Streptomyces scabichelini</name>
    <dbReference type="NCBI Taxonomy" id="2711217"/>
    <lineage>
        <taxon>Bacteria</taxon>
        <taxon>Bacillati</taxon>
        <taxon>Actinomycetota</taxon>
        <taxon>Actinomycetes</taxon>
        <taxon>Kitasatosporales</taxon>
        <taxon>Streptomycetaceae</taxon>
        <taxon>Streptomyces</taxon>
    </lineage>
</organism>
<keyword evidence="11" id="KW-1185">Reference proteome</keyword>